<proteinExistence type="predicted"/>
<dbReference type="EMBL" id="BJXU01000128">
    <property type="protein sequence ID" value="GEN25176.1"/>
    <property type="molecule type" value="Genomic_DNA"/>
</dbReference>
<gene>
    <name evidence="1" type="ORF">HCU01_31250</name>
</gene>
<reference evidence="1 2" key="1">
    <citation type="submission" date="2019-07" db="EMBL/GenBank/DDBJ databases">
        <title>Whole genome shotgun sequence of Halomonas cupida NBRC 102219.</title>
        <authorList>
            <person name="Hosoyama A."/>
            <person name="Uohara A."/>
            <person name="Ohji S."/>
            <person name="Ichikawa N."/>
        </authorList>
    </citation>
    <scope>NUCLEOTIDE SEQUENCE [LARGE SCALE GENOMIC DNA]</scope>
    <source>
        <strain evidence="1 2">NBRC 102219</strain>
    </source>
</reference>
<accession>A0ABQ0WHH7</accession>
<dbReference type="Proteomes" id="UP000321726">
    <property type="component" value="Unassembled WGS sequence"/>
</dbReference>
<comment type="caution">
    <text evidence="1">The sequence shown here is derived from an EMBL/GenBank/DDBJ whole genome shotgun (WGS) entry which is preliminary data.</text>
</comment>
<protein>
    <recommendedName>
        <fullName evidence="3">Rhodanese-like domain-containing protein</fullName>
    </recommendedName>
</protein>
<evidence type="ECO:0000313" key="1">
    <source>
        <dbReference type="EMBL" id="GEN25176.1"/>
    </source>
</evidence>
<organism evidence="1 2">
    <name type="scientific">Halomonas cupida</name>
    <dbReference type="NCBI Taxonomy" id="44933"/>
    <lineage>
        <taxon>Bacteria</taxon>
        <taxon>Pseudomonadati</taxon>
        <taxon>Pseudomonadota</taxon>
        <taxon>Gammaproteobacteria</taxon>
        <taxon>Oceanospirillales</taxon>
        <taxon>Halomonadaceae</taxon>
        <taxon>Halomonas</taxon>
    </lineage>
</organism>
<name>A0ABQ0WHH7_9GAMM</name>
<evidence type="ECO:0000313" key="2">
    <source>
        <dbReference type="Proteomes" id="UP000321726"/>
    </source>
</evidence>
<evidence type="ECO:0008006" key="3">
    <source>
        <dbReference type="Google" id="ProtNLM"/>
    </source>
</evidence>
<sequence length="99" mass="10906">MVSRWRPALVAFWLAGAWLAEQPPQRYGDAGGLAAVTIAGDLKARTVEGVLQRPQLAGFQFVLDIRKSMLYDEGKEMARHAGVTLKTGAAIYFCDLHCR</sequence>
<keyword evidence="2" id="KW-1185">Reference proteome</keyword>